<dbReference type="GO" id="GO:0006021">
    <property type="term" value="P:inositol biosynthetic process"/>
    <property type="evidence" value="ECO:0007669"/>
    <property type="project" value="TreeGrafter"/>
</dbReference>
<dbReference type="PANTHER" id="PTHR43125">
    <property type="entry name" value="INOSITOL-3-PHOSPHATE SYNTHASE"/>
    <property type="match status" value="1"/>
</dbReference>
<dbReference type="InterPro" id="IPR036291">
    <property type="entry name" value="NAD(P)-bd_dom_sf"/>
</dbReference>
<dbReference type="Gene3D" id="3.40.50.720">
    <property type="entry name" value="NAD(P)-binding Rossmann-like Domain"/>
    <property type="match status" value="1"/>
</dbReference>
<accession>X1KL97</accession>
<name>X1KL97_9ZZZZ</name>
<protein>
    <submittedName>
        <fullName evidence="1">Uncharacterized protein</fullName>
    </submittedName>
</protein>
<dbReference type="InterPro" id="IPR052199">
    <property type="entry name" value="MIPS"/>
</dbReference>
<dbReference type="SUPFAM" id="SSF51735">
    <property type="entry name" value="NAD(P)-binding Rossmann-fold domains"/>
    <property type="match status" value="1"/>
</dbReference>
<dbReference type="AlphaFoldDB" id="X1KL97"/>
<comment type="caution">
    <text evidence="1">The sequence shown here is derived from an EMBL/GenBank/DDBJ whole genome shotgun (WGS) entry which is preliminary data.</text>
</comment>
<dbReference type="EMBL" id="BARV01010087">
    <property type="protein sequence ID" value="GAI07847.1"/>
    <property type="molecule type" value="Genomic_DNA"/>
</dbReference>
<dbReference type="GO" id="GO:0004512">
    <property type="term" value="F:inositol-3-phosphate synthase activity"/>
    <property type="evidence" value="ECO:0007669"/>
    <property type="project" value="TreeGrafter"/>
</dbReference>
<gene>
    <name evidence="1" type="ORF">S06H3_19661</name>
</gene>
<evidence type="ECO:0000313" key="1">
    <source>
        <dbReference type="EMBL" id="GAI07847.1"/>
    </source>
</evidence>
<reference evidence="1" key="1">
    <citation type="journal article" date="2014" name="Front. Microbiol.">
        <title>High frequency of phylogenetically diverse reductive dehalogenase-homologous genes in deep subseafloor sedimentary metagenomes.</title>
        <authorList>
            <person name="Kawai M."/>
            <person name="Futagami T."/>
            <person name="Toyoda A."/>
            <person name="Takaki Y."/>
            <person name="Nishi S."/>
            <person name="Hori S."/>
            <person name="Arai W."/>
            <person name="Tsubouchi T."/>
            <person name="Morono Y."/>
            <person name="Uchiyama I."/>
            <person name="Ito T."/>
            <person name="Fujiyama A."/>
            <person name="Inagaki F."/>
            <person name="Takami H."/>
        </authorList>
    </citation>
    <scope>NUCLEOTIDE SEQUENCE</scope>
    <source>
        <strain evidence="1">Expedition CK06-06</strain>
    </source>
</reference>
<dbReference type="PANTHER" id="PTHR43125:SF1">
    <property type="entry name" value="INOSITOL-3-PHOSPHATE SYNTHASE"/>
    <property type="match status" value="1"/>
</dbReference>
<sequence length="59" mass="6636">MKPIAIPFEAAVDIDKNKVGKDLAEAIFTPPNNTFKFCDVPKTGVKVERGMNNINRHFF</sequence>
<organism evidence="1">
    <name type="scientific">marine sediment metagenome</name>
    <dbReference type="NCBI Taxonomy" id="412755"/>
    <lineage>
        <taxon>unclassified sequences</taxon>
        <taxon>metagenomes</taxon>
        <taxon>ecological metagenomes</taxon>
    </lineage>
</organism>
<proteinExistence type="predicted"/>